<reference evidence="1 2" key="1">
    <citation type="journal article" date="2019" name="Nat. Ecol. Evol.">
        <title>Megaphylogeny resolves global patterns of mushroom evolution.</title>
        <authorList>
            <person name="Varga T."/>
            <person name="Krizsan K."/>
            <person name="Foldi C."/>
            <person name="Dima B."/>
            <person name="Sanchez-Garcia M."/>
            <person name="Sanchez-Ramirez S."/>
            <person name="Szollosi G.J."/>
            <person name="Szarkandi J.G."/>
            <person name="Papp V."/>
            <person name="Albert L."/>
            <person name="Andreopoulos W."/>
            <person name="Angelini C."/>
            <person name="Antonin V."/>
            <person name="Barry K.W."/>
            <person name="Bougher N.L."/>
            <person name="Buchanan P."/>
            <person name="Buyck B."/>
            <person name="Bense V."/>
            <person name="Catcheside P."/>
            <person name="Chovatia M."/>
            <person name="Cooper J."/>
            <person name="Damon W."/>
            <person name="Desjardin D."/>
            <person name="Finy P."/>
            <person name="Geml J."/>
            <person name="Haridas S."/>
            <person name="Hughes K."/>
            <person name="Justo A."/>
            <person name="Karasinski D."/>
            <person name="Kautmanova I."/>
            <person name="Kiss B."/>
            <person name="Kocsube S."/>
            <person name="Kotiranta H."/>
            <person name="LaButti K.M."/>
            <person name="Lechner B.E."/>
            <person name="Liimatainen K."/>
            <person name="Lipzen A."/>
            <person name="Lukacs Z."/>
            <person name="Mihaltcheva S."/>
            <person name="Morgado L.N."/>
            <person name="Niskanen T."/>
            <person name="Noordeloos M.E."/>
            <person name="Ohm R.A."/>
            <person name="Ortiz-Santana B."/>
            <person name="Ovrebo C."/>
            <person name="Racz N."/>
            <person name="Riley R."/>
            <person name="Savchenko A."/>
            <person name="Shiryaev A."/>
            <person name="Soop K."/>
            <person name="Spirin V."/>
            <person name="Szebenyi C."/>
            <person name="Tomsovsky M."/>
            <person name="Tulloss R.E."/>
            <person name="Uehling J."/>
            <person name="Grigoriev I.V."/>
            <person name="Vagvolgyi C."/>
            <person name="Papp T."/>
            <person name="Martin F.M."/>
            <person name="Miettinen O."/>
            <person name="Hibbett D.S."/>
            <person name="Nagy L.G."/>
        </authorList>
    </citation>
    <scope>NUCLEOTIDE SEQUENCE [LARGE SCALE GENOMIC DNA]</scope>
    <source>
        <strain evidence="1 2">CBS 309.79</strain>
    </source>
</reference>
<sequence>MSRIGVQQLQQRYGRVLRARGAALWLGLLHSWPRRDVGTASYSGDWGMIFAMRIQLITRNVSNEALVPYVVEMVEAVSVDGKGGAEALAKTTVQQLEQILEMPVHQWTAQTMSTIASQLAFLESITLGHTGVCDALISAKVIPTTIRLINLFADGLAPIDDLSPVIVRKAVSYLRSIHTVMKNSNWITQAVKSGMIPAILKSARVNQETEHSEHAEWMVKDFLPQCVMHALQPPQGDREVLPDHGGQALDANEAALSLLGSHGRTS</sequence>
<protein>
    <submittedName>
        <fullName evidence="1">Uncharacterized protein</fullName>
    </submittedName>
</protein>
<accession>A0A5C3R040</accession>
<dbReference type="EMBL" id="ML178815">
    <property type="protein sequence ID" value="TFL06440.1"/>
    <property type="molecule type" value="Genomic_DNA"/>
</dbReference>
<dbReference type="OrthoDB" id="2957239at2759"/>
<dbReference type="Proteomes" id="UP000305067">
    <property type="component" value="Unassembled WGS sequence"/>
</dbReference>
<keyword evidence="2" id="KW-1185">Reference proteome</keyword>
<dbReference type="AlphaFoldDB" id="A0A5C3R040"/>
<organism evidence="1 2">
    <name type="scientific">Pterulicium gracile</name>
    <dbReference type="NCBI Taxonomy" id="1884261"/>
    <lineage>
        <taxon>Eukaryota</taxon>
        <taxon>Fungi</taxon>
        <taxon>Dikarya</taxon>
        <taxon>Basidiomycota</taxon>
        <taxon>Agaricomycotina</taxon>
        <taxon>Agaricomycetes</taxon>
        <taxon>Agaricomycetidae</taxon>
        <taxon>Agaricales</taxon>
        <taxon>Pleurotineae</taxon>
        <taxon>Pterulaceae</taxon>
        <taxon>Pterulicium</taxon>
    </lineage>
</organism>
<evidence type="ECO:0000313" key="2">
    <source>
        <dbReference type="Proteomes" id="UP000305067"/>
    </source>
</evidence>
<gene>
    <name evidence="1" type="ORF">BDV98DRAFT_150643</name>
</gene>
<evidence type="ECO:0000313" key="1">
    <source>
        <dbReference type="EMBL" id="TFL06440.1"/>
    </source>
</evidence>
<name>A0A5C3R040_9AGAR</name>
<proteinExistence type="predicted"/>